<sequence length="512" mass="55518">MLRNRFTSVRLPSVIPEASQSTTSAPRIPLTLQQARVRRDPISVHVDFQTSVPLSIDPGWLDNQCKGLSQRELSLIEHAITTLQTGRMIDPNYDDNDHMGDFQFREPFEAADHVIYQRDDNNFICHIAVKGAQPVSGEDAPTLAEIGHPDSSGSASHHASPPRQDATKRPLSSSSASSEADTGKRQRVGSRSLEAGATSGAGSSHPPTPTATAMAGRLHRQLSRSLSGAAASPASGSAPSPVAAQAAPSASYNDVKQCQAARDALAVMAEPKTAAKLYAALVPSAAGTEPRAFNEWNTFLQNYGGIEEALQSFSAYVGIQQDFRSHQRSARSLVLSNLLRNACFPDLPCRSRARAAMTPDEWTALPQQTKLQYDHLDAALALKGLHIDNLLADTNTATRNFITEKIALCNDEPKNNTLKSALRLWRSKGFSLTLDTTLPSMIDAMTLKNSTKEAIKRVVGDISEYAHLNGLEDEQFIKQLQAASSDPNASIRKRLGDWVGNSRNINTFISNM</sequence>
<dbReference type="Proteomes" id="UP001352263">
    <property type="component" value="Unassembled WGS sequence"/>
</dbReference>
<comment type="caution">
    <text evidence="2">The sequence shown here is derived from an EMBL/GenBank/DDBJ whole genome shotgun (WGS) entry which is preliminary data.</text>
</comment>
<accession>A0ABU6JK39</accession>
<dbReference type="RefSeq" id="WP_326510193.1">
    <property type="nucleotide sequence ID" value="NZ_JAWIIV010000061.1"/>
</dbReference>
<feature type="compositionally biased region" description="Low complexity" evidence="1">
    <location>
        <begin position="223"/>
        <end position="244"/>
    </location>
</feature>
<reference evidence="2 3" key="1">
    <citation type="submission" date="2023-10" db="EMBL/GenBank/DDBJ databases">
        <title>Noviherbaspirillum sp. CPCC 100848 genome assembly.</title>
        <authorList>
            <person name="Li X.Y."/>
            <person name="Fang X.M."/>
        </authorList>
    </citation>
    <scope>NUCLEOTIDE SEQUENCE [LARGE SCALE GENOMIC DNA]</scope>
    <source>
        <strain evidence="2 3">CPCC 100848</strain>
    </source>
</reference>
<gene>
    <name evidence="2" type="ORF">RY831_31065</name>
</gene>
<organism evidence="2 3">
    <name type="scientific">Noviherbaspirillum album</name>
    <dbReference type="NCBI Taxonomy" id="3080276"/>
    <lineage>
        <taxon>Bacteria</taxon>
        <taxon>Pseudomonadati</taxon>
        <taxon>Pseudomonadota</taxon>
        <taxon>Betaproteobacteria</taxon>
        <taxon>Burkholderiales</taxon>
        <taxon>Oxalobacteraceae</taxon>
        <taxon>Noviherbaspirillum</taxon>
    </lineage>
</organism>
<feature type="compositionally biased region" description="Low complexity" evidence="1">
    <location>
        <begin position="149"/>
        <end position="162"/>
    </location>
</feature>
<evidence type="ECO:0000313" key="2">
    <source>
        <dbReference type="EMBL" id="MEC4723582.1"/>
    </source>
</evidence>
<proteinExistence type="predicted"/>
<keyword evidence="3" id="KW-1185">Reference proteome</keyword>
<evidence type="ECO:0000256" key="1">
    <source>
        <dbReference type="SAM" id="MobiDB-lite"/>
    </source>
</evidence>
<feature type="region of interest" description="Disordered" evidence="1">
    <location>
        <begin position="138"/>
        <end position="244"/>
    </location>
</feature>
<dbReference type="EMBL" id="JAWIIV010000061">
    <property type="protein sequence ID" value="MEC4723582.1"/>
    <property type="molecule type" value="Genomic_DNA"/>
</dbReference>
<protein>
    <submittedName>
        <fullName evidence="2">Uncharacterized protein</fullName>
    </submittedName>
</protein>
<evidence type="ECO:0000313" key="3">
    <source>
        <dbReference type="Proteomes" id="UP001352263"/>
    </source>
</evidence>
<name>A0ABU6JK39_9BURK</name>